<evidence type="ECO:0000256" key="3">
    <source>
        <dbReference type="ARBA" id="ARBA00023163"/>
    </source>
</evidence>
<dbReference type="RefSeq" id="WP_144995091.1">
    <property type="nucleotide sequence ID" value="NZ_VNJK01000007.1"/>
</dbReference>
<dbReference type="GO" id="GO:0003677">
    <property type="term" value="F:DNA binding"/>
    <property type="evidence" value="ECO:0007669"/>
    <property type="project" value="UniProtKB-KW"/>
</dbReference>
<evidence type="ECO:0000313" key="6">
    <source>
        <dbReference type="Proteomes" id="UP000318102"/>
    </source>
</evidence>
<dbReference type="Proteomes" id="UP000318102">
    <property type="component" value="Unassembled WGS sequence"/>
</dbReference>
<dbReference type="Pfam" id="PF00196">
    <property type="entry name" value="GerE"/>
    <property type="match status" value="1"/>
</dbReference>
<evidence type="ECO:0000256" key="2">
    <source>
        <dbReference type="ARBA" id="ARBA00023125"/>
    </source>
</evidence>
<dbReference type="AlphaFoldDB" id="A0A559ID35"/>
<dbReference type="InterPro" id="IPR016032">
    <property type="entry name" value="Sig_transdc_resp-reg_C-effctor"/>
</dbReference>
<keyword evidence="1" id="KW-0805">Transcription regulation</keyword>
<dbReference type="GO" id="GO:0006355">
    <property type="term" value="P:regulation of DNA-templated transcription"/>
    <property type="evidence" value="ECO:0007669"/>
    <property type="project" value="InterPro"/>
</dbReference>
<evidence type="ECO:0000259" key="4">
    <source>
        <dbReference type="SMART" id="SM00421"/>
    </source>
</evidence>
<dbReference type="Gene3D" id="1.10.10.10">
    <property type="entry name" value="Winged helix-like DNA-binding domain superfamily/Winged helix DNA-binding domain"/>
    <property type="match status" value="1"/>
</dbReference>
<keyword evidence="3" id="KW-0804">Transcription</keyword>
<protein>
    <submittedName>
        <fullName evidence="5">Response regulator transcription factor</fullName>
    </submittedName>
</protein>
<dbReference type="SUPFAM" id="SSF46894">
    <property type="entry name" value="C-terminal effector domain of the bipartite response regulators"/>
    <property type="match status" value="1"/>
</dbReference>
<dbReference type="SMART" id="SM00421">
    <property type="entry name" value="HTH_LUXR"/>
    <property type="match status" value="1"/>
</dbReference>
<proteinExistence type="predicted"/>
<dbReference type="InterPro" id="IPR036388">
    <property type="entry name" value="WH-like_DNA-bd_sf"/>
</dbReference>
<dbReference type="OrthoDB" id="197134at2"/>
<reference evidence="5 6" key="1">
    <citation type="submission" date="2019-07" db="EMBL/GenBank/DDBJ databases">
        <authorList>
            <person name="Kim J."/>
        </authorList>
    </citation>
    <scope>NUCLEOTIDE SEQUENCE [LARGE SCALE GENOMIC DNA]</scope>
    <source>
        <strain evidence="5 6">N4</strain>
    </source>
</reference>
<feature type="domain" description="HTH luxR-type" evidence="4">
    <location>
        <begin position="11"/>
        <end position="69"/>
    </location>
</feature>
<evidence type="ECO:0000313" key="5">
    <source>
        <dbReference type="EMBL" id="TVX85582.1"/>
    </source>
</evidence>
<comment type="caution">
    <text evidence="5">The sequence shown here is derived from an EMBL/GenBank/DDBJ whole genome shotgun (WGS) entry which is preliminary data.</text>
</comment>
<dbReference type="PANTHER" id="PTHR44688">
    <property type="entry name" value="DNA-BINDING TRANSCRIPTIONAL ACTIVATOR DEVR_DOSR"/>
    <property type="match status" value="1"/>
</dbReference>
<keyword evidence="6" id="KW-1185">Reference proteome</keyword>
<organism evidence="5 6">
    <name type="scientific">Paenibacillus agilis</name>
    <dbReference type="NCBI Taxonomy" id="3020863"/>
    <lineage>
        <taxon>Bacteria</taxon>
        <taxon>Bacillati</taxon>
        <taxon>Bacillota</taxon>
        <taxon>Bacilli</taxon>
        <taxon>Bacillales</taxon>
        <taxon>Paenibacillaceae</taxon>
        <taxon>Paenibacillus</taxon>
    </lineage>
</organism>
<dbReference type="EMBL" id="VNJK01000007">
    <property type="protein sequence ID" value="TVX85582.1"/>
    <property type="molecule type" value="Genomic_DNA"/>
</dbReference>
<sequence>MEIKIEDFAKEHRFTKRETEIVNYLALHGYSNRELARKIILSESTVLSHLNNILSKAKASSCRELLSKIIVFNLQDSPQKQEVKD</sequence>
<keyword evidence="2" id="KW-0238">DNA-binding</keyword>
<dbReference type="InterPro" id="IPR000792">
    <property type="entry name" value="Tscrpt_reg_LuxR_C"/>
</dbReference>
<evidence type="ECO:0000256" key="1">
    <source>
        <dbReference type="ARBA" id="ARBA00023015"/>
    </source>
</evidence>
<accession>A0A559ID35</accession>
<name>A0A559ID35_9BACL</name>
<dbReference type="PANTHER" id="PTHR44688:SF16">
    <property type="entry name" value="DNA-BINDING TRANSCRIPTIONAL ACTIVATOR DEVR_DOSR"/>
    <property type="match status" value="1"/>
</dbReference>
<gene>
    <name evidence="5" type="ORF">FPZ44_24820</name>
</gene>